<sequence>MQIRLRGALLVLAVVAGCQCPNPVPDDDGGVGGGTNTGGGTMGGGSGGGSGGGDVGGGTGGGFNLDGGANDAGCFINITCASAGKNCGPISDGCGNLIDCGTCALPETCGGGGTPSVCGGASGCVPKTCAELGADCGPMADQCGGLINCGSCALPEICGGAGVPGVCGLLGSNLNDAGACIPTTCAIQGASCGTIGDGCGGTLNCGTCTMGKVCGGGGVPYQCGGGNFCTPLTCASVGATCGSIGDGCGNAISCGSCTAPQVCGGGGVPNQCGGGVTCVPKTCAQLNATCGQVNDGCGTILNCDVGNPPCTGGQACGAGGVPNQCGGQVVCQPKTCAQLGVNCGQVSNGCGTLINCGSCSGAESCGGAGTANVCGAPPPCVPKTCAQQGANCGRVADGCGGLTADCGSCTAPDICGGAGTPSVCGSVRPDAGPCVNLCPNQVACPGNPDRTTLTGVVVAPTQADAGYGEPDPIPNALIYVPNSPLASLDGSGTVTCDQCTDGVSGTPITSTTSATNGSFRLTNVPCGVDVPVVIQLGKWRRVVTVPAPACCQNTELTQEQTRLPRKQAEGHPSDNIPRIAVVTGSVDTIECVLPKIGIAPDQFSLPSGTGRVKFYKDNGANFVGGANTSAATLFDNVNEMRKYDMIILDCVGGEQLKTTARRNNMVAYANAGGRIFASHFAYVWLEGRAVDPNGNAITHNISFSGTATWNHAGDPPNQDAFIDTSFPKGQTFADWVQLVNAQATTSTPATPRIRINTVRRDTSAIIPPAQRWVYGSSGSTTGIPFQYTFNTPTTAPQADQCGRVLFSDFHVINASAANATWPTYCARSPMNPQEKVFEYLIFDLSSCIAPDVPPPQMCTPRTCAQQNIACGQASDGCGGVLNCGTCTSPATCGGGGVTGQCGVPCTPRTCAQLGANCGQQGDGCGGTLNCGTCTSPQTCGGGGTPNVCGGGACVPQTCSTLGYACGSWGNGCGGVTANCGNCPAGQTCGGGGVPGQCGGGMCTALTCADQGFNCGTQGNGCGGTLNCGMCTAPQTCGGGGTPGVCGGGGMCTPTTCAAQSFNCGLQGNGCGGTIDCGNCPPGLICGADGPGRCGAAQCTPLTCAQQNIACGPAGDGCGNIIQCGSCQAPQTCGGGGTPGQCGTPSCTPTTCEAQGWNCGQAANGCGGTLNCGVCPPSQTCGGAGEPNKCGSIG</sequence>
<comment type="caution">
    <text evidence="2">The sequence shown here is derived from an EMBL/GenBank/DDBJ whole genome shotgun (WGS) entry which is preliminary data.</text>
</comment>
<reference evidence="2 3" key="1">
    <citation type="submission" date="2017-08" db="EMBL/GenBank/DDBJ databases">
        <title>Infants hospitalized years apart are colonized by the same room-sourced microbial strains.</title>
        <authorList>
            <person name="Brooks B."/>
            <person name="Olm M.R."/>
            <person name="Firek B.A."/>
            <person name="Baker R."/>
            <person name="Thomas B.C."/>
            <person name="Morowitz M.J."/>
            <person name="Banfield J.F."/>
        </authorList>
    </citation>
    <scope>NUCLEOTIDE SEQUENCE [LARGE SCALE GENOMIC DNA]</scope>
    <source>
        <strain evidence="2">S2_003_000_R2_14</strain>
    </source>
</reference>
<dbReference type="PROSITE" id="PS51257">
    <property type="entry name" value="PROKAR_LIPOPROTEIN"/>
    <property type="match status" value="1"/>
</dbReference>
<gene>
    <name evidence="2" type="ORF">DI536_01950</name>
</gene>
<protein>
    <recommendedName>
        <fullName evidence="4">Tryptophan synthase alpha chain</fullName>
    </recommendedName>
</protein>
<dbReference type="Proteomes" id="UP000249061">
    <property type="component" value="Unassembled WGS sequence"/>
</dbReference>
<evidence type="ECO:0000313" key="3">
    <source>
        <dbReference type="Proteomes" id="UP000249061"/>
    </source>
</evidence>
<dbReference type="AlphaFoldDB" id="A0A2W5TX00"/>
<accession>A0A2W5TX00</accession>
<evidence type="ECO:0000313" key="2">
    <source>
        <dbReference type="EMBL" id="PZR18667.1"/>
    </source>
</evidence>
<organism evidence="2 3">
    <name type="scientific">Archangium gephyra</name>
    <dbReference type="NCBI Taxonomy" id="48"/>
    <lineage>
        <taxon>Bacteria</taxon>
        <taxon>Pseudomonadati</taxon>
        <taxon>Myxococcota</taxon>
        <taxon>Myxococcia</taxon>
        <taxon>Myxococcales</taxon>
        <taxon>Cystobacterineae</taxon>
        <taxon>Archangiaceae</taxon>
        <taxon>Archangium</taxon>
    </lineage>
</organism>
<feature type="compositionally biased region" description="Gly residues" evidence="1">
    <location>
        <begin position="30"/>
        <end position="51"/>
    </location>
</feature>
<name>A0A2W5TX00_9BACT</name>
<evidence type="ECO:0000256" key="1">
    <source>
        <dbReference type="SAM" id="MobiDB-lite"/>
    </source>
</evidence>
<dbReference type="EMBL" id="QFQP01000001">
    <property type="protein sequence ID" value="PZR18667.1"/>
    <property type="molecule type" value="Genomic_DNA"/>
</dbReference>
<evidence type="ECO:0008006" key="4">
    <source>
        <dbReference type="Google" id="ProtNLM"/>
    </source>
</evidence>
<feature type="region of interest" description="Disordered" evidence="1">
    <location>
        <begin position="29"/>
        <end position="51"/>
    </location>
</feature>
<proteinExistence type="predicted"/>